<accession>A0A1I6U3S6</accession>
<dbReference type="Pfam" id="PF09339">
    <property type="entry name" value="HTH_IclR"/>
    <property type="match status" value="1"/>
</dbReference>
<dbReference type="InterPro" id="IPR050707">
    <property type="entry name" value="HTH_MetabolicPath_Reg"/>
</dbReference>
<dbReference type="EMBL" id="FOZS01000004">
    <property type="protein sequence ID" value="SFS95927.1"/>
    <property type="molecule type" value="Genomic_DNA"/>
</dbReference>
<proteinExistence type="predicted"/>
<keyword evidence="1" id="KW-0805">Transcription regulation</keyword>
<dbReference type="GO" id="GO:0003677">
    <property type="term" value="F:DNA binding"/>
    <property type="evidence" value="ECO:0007669"/>
    <property type="project" value="UniProtKB-KW"/>
</dbReference>
<dbReference type="SUPFAM" id="SSF55781">
    <property type="entry name" value="GAF domain-like"/>
    <property type="match status" value="1"/>
</dbReference>
<dbReference type="SMART" id="SM00346">
    <property type="entry name" value="HTH_ICLR"/>
    <property type="match status" value="1"/>
</dbReference>
<dbReference type="InterPro" id="IPR036388">
    <property type="entry name" value="WH-like_DNA-bd_sf"/>
</dbReference>
<sequence length="237" mass="25721">MGDETNTINATQTSFEILELLREDGPLTTTEIADEIGFAKSAVHKHLQTLLELQYVTRTGYQYSLGMQCFTLGTAARDAHRLFEPVTSEVDNLAKVTGEHVSAVVVDGETGYHIYSRTGENQPSRTERDGTAFDPSRSAAGHAIMSDDADESHRYETQAPSRTQITHEQGLTFSIDGETSGQNSIAISVVGPTDQPLGALEISGPARRVHGKRLKEDFAGLLVSAKSSIETALRNRS</sequence>
<dbReference type="RefSeq" id="WP_092906490.1">
    <property type="nucleotide sequence ID" value="NZ_FOZS01000004.1"/>
</dbReference>
<evidence type="ECO:0000256" key="2">
    <source>
        <dbReference type="ARBA" id="ARBA00023163"/>
    </source>
</evidence>
<dbReference type="GO" id="GO:0003700">
    <property type="term" value="F:DNA-binding transcription factor activity"/>
    <property type="evidence" value="ECO:0007669"/>
    <property type="project" value="TreeGrafter"/>
</dbReference>
<dbReference type="PANTHER" id="PTHR30136">
    <property type="entry name" value="HELIX-TURN-HELIX TRANSCRIPTIONAL REGULATOR, ICLR FAMILY"/>
    <property type="match status" value="1"/>
</dbReference>
<dbReference type="PANTHER" id="PTHR30136:SF35">
    <property type="entry name" value="HTH-TYPE TRANSCRIPTIONAL REGULATOR RV1719"/>
    <property type="match status" value="1"/>
</dbReference>
<keyword evidence="2" id="KW-0804">Transcription</keyword>
<keyword evidence="5" id="KW-0238">DNA-binding</keyword>
<dbReference type="SUPFAM" id="SSF46785">
    <property type="entry name" value="Winged helix' DNA-binding domain"/>
    <property type="match status" value="1"/>
</dbReference>
<evidence type="ECO:0000259" key="4">
    <source>
        <dbReference type="PROSITE" id="PS51077"/>
    </source>
</evidence>
<keyword evidence="6" id="KW-1185">Reference proteome</keyword>
<dbReference type="InterPro" id="IPR011991">
    <property type="entry name" value="ArsR-like_HTH"/>
</dbReference>
<dbReference type="OrthoDB" id="14763at2157"/>
<evidence type="ECO:0000256" key="1">
    <source>
        <dbReference type="ARBA" id="ARBA00023015"/>
    </source>
</evidence>
<dbReference type="InterPro" id="IPR036390">
    <property type="entry name" value="WH_DNA-bd_sf"/>
</dbReference>
<dbReference type="Gene3D" id="1.10.10.10">
    <property type="entry name" value="Winged helix-like DNA-binding domain superfamily/Winged helix DNA-binding domain"/>
    <property type="match status" value="1"/>
</dbReference>
<dbReference type="PROSITE" id="PS51077">
    <property type="entry name" value="HTH_ICLR"/>
    <property type="match status" value="1"/>
</dbReference>
<feature type="domain" description="HTH iclR-type" evidence="4">
    <location>
        <begin position="8"/>
        <end position="67"/>
    </location>
</feature>
<evidence type="ECO:0000313" key="5">
    <source>
        <dbReference type="EMBL" id="SFS95927.1"/>
    </source>
</evidence>
<dbReference type="GO" id="GO:0045892">
    <property type="term" value="P:negative regulation of DNA-templated transcription"/>
    <property type="evidence" value="ECO:0007669"/>
    <property type="project" value="TreeGrafter"/>
</dbReference>
<name>A0A1I6U3S6_9EURY</name>
<dbReference type="Gene3D" id="3.30.450.40">
    <property type="match status" value="1"/>
</dbReference>
<dbReference type="CDD" id="cd00090">
    <property type="entry name" value="HTH_ARSR"/>
    <property type="match status" value="1"/>
</dbReference>
<organism evidence="5 6">
    <name type="scientific">Halostagnicola kamekurae</name>
    <dbReference type="NCBI Taxonomy" id="619731"/>
    <lineage>
        <taxon>Archaea</taxon>
        <taxon>Methanobacteriati</taxon>
        <taxon>Methanobacteriota</taxon>
        <taxon>Stenosarchaea group</taxon>
        <taxon>Halobacteria</taxon>
        <taxon>Halobacteriales</taxon>
        <taxon>Natrialbaceae</taxon>
        <taxon>Halostagnicola</taxon>
    </lineage>
</organism>
<dbReference type="AlphaFoldDB" id="A0A1I6U3S6"/>
<evidence type="ECO:0000313" key="6">
    <source>
        <dbReference type="Proteomes" id="UP000199199"/>
    </source>
</evidence>
<dbReference type="InterPro" id="IPR005471">
    <property type="entry name" value="Tscrpt_reg_IclR_N"/>
</dbReference>
<feature type="region of interest" description="Disordered" evidence="3">
    <location>
        <begin position="115"/>
        <end position="138"/>
    </location>
</feature>
<gene>
    <name evidence="5" type="ORF">SAMN04488556_3515</name>
</gene>
<reference evidence="6" key="1">
    <citation type="submission" date="2016-10" db="EMBL/GenBank/DDBJ databases">
        <authorList>
            <person name="Varghese N."/>
            <person name="Submissions S."/>
        </authorList>
    </citation>
    <scope>NUCLEOTIDE SEQUENCE [LARGE SCALE GENOMIC DNA]</scope>
    <source>
        <strain evidence="6">DSM 22427</strain>
    </source>
</reference>
<dbReference type="InterPro" id="IPR029016">
    <property type="entry name" value="GAF-like_dom_sf"/>
</dbReference>
<protein>
    <submittedName>
        <fullName evidence="5">DNA-binding transcriptional regulator, IclR family</fullName>
    </submittedName>
</protein>
<dbReference type="Proteomes" id="UP000199199">
    <property type="component" value="Unassembled WGS sequence"/>
</dbReference>
<evidence type="ECO:0000256" key="3">
    <source>
        <dbReference type="SAM" id="MobiDB-lite"/>
    </source>
</evidence>